<evidence type="ECO:0000256" key="2">
    <source>
        <dbReference type="SAM" id="Phobius"/>
    </source>
</evidence>
<evidence type="ECO:0000313" key="4">
    <source>
        <dbReference type="Proteomes" id="UP000001542"/>
    </source>
</evidence>
<dbReference type="eggNOG" id="ENOG502SA9M">
    <property type="taxonomic scope" value="Eukaryota"/>
</dbReference>
<dbReference type="PANTHER" id="PTHR45661">
    <property type="entry name" value="SURFACE ANTIGEN"/>
    <property type="match status" value="1"/>
</dbReference>
<dbReference type="RefSeq" id="XP_001579737.1">
    <property type="nucleotide sequence ID" value="XM_001579687.1"/>
</dbReference>
<organism evidence="3 4">
    <name type="scientific">Trichomonas vaginalis (strain ATCC PRA-98 / G3)</name>
    <dbReference type="NCBI Taxonomy" id="412133"/>
    <lineage>
        <taxon>Eukaryota</taxon>
        <taxon>Metamonada</taxon>
        <taxon>Parabasalia</taxon>
        <taxon>Trichomonadida</taxon>
        <taxon>Trichomonadidae</taxon>
        <taxon>Trichomonas</taxon>
    </lineage>
</organism>
<dbReference type="Gene3D" id="3.40.50.12480">
    <property type="match status" value="1"/>
</dbReference>
<dbReference type="EMBL" id="DS113215">
    <property type="protein sequence ID" value="EAY18751.1"/>
    <property type="molecule type" value="Genomic_DNA"/>
</dbReference>
<reference evidence="3" key="1">
    <citation type="submission" date="2006-10" db="EMBL/GenBank/DDBJ databases">
        <authorList>
            <person name="Amadeo P."/>
            <person name="Zhao Q."/>
            <person name="Wortman J."/>
            <person name="Fraser-Liggett C."/>
            <person name="Carlton J."/>
        </authorList>
    </citation>
    <scope>NUCLEOTIDE SEQUENCE</scope>
    <source>
        <strain evidence="3">G3</strain>
    </source>
</reference>
<dbReference type="AlphaFoldDB" id="A2DLD3"/>
<sequence>MFKGNLMFLTLMSQKVFINTEPVVQGKTITINNVEDYTNADKIYQIMIEKNANSIIIDINGGNDSTNGTLKSQRYYFLAEKIEIKGNHFKKIGYRCFANTNMLLTEVVVSNSVTEIEESAFKNSRIEKFQSDSITNAEESAFENCFYIKSISMNGLTKIPYSFAYNCFQLESVIMRSATEIESYAFYECLSLSQFEFGKVISFGVSCFQRTSLRKITIPRECTMIKASAFQFSLLESINFEVVDSNITLSPNAFSNTQLKSVEIPEKAIIQNIFQECFLLKNIKLPSSITNIPTYFAANCYSLETVTAPGVTTIEKQAFYFCKNLKSVTFGTVTYFGINSFAYCKELEYEITSTTKDSETPMTIEEKAFFYCKKVKASSIYCQRLDHYCFAGCQGITSLSIYTQGIGTSAFHYCSNLKNIKIYPITDNIIIEDNNSSIANSTEDMDNPGNETEGDNPSESDEKPISYFVIYPNAFCNCTNLEDIQFIRLDDLPIEHKIFEYAFAYTGEIKELDLSLFMQVSHHAFQSSKIKKVIIGDVDEFCFANCTYLTKIVVRNSSTKFDARAFSDCVNAKFEFPLLRSNIYIENGFIINDERIILSLSSFIKDEKITIPAQYSNISQNAFLFAKNLKEIVIENITFYITDSLSNIPSLKKISFPSKMLLNSIDYGSFQNDCLLEEIEIPSSIISIEDQVFYNCTSLKKISIPNKVNFIGKYAFYNCISLKSIVLPPSVKFIGSNAFERCISLKEIDLSMISELSKSILSQCTNLYSIKLSTSLISINGYAFQETSIKSFNIPDSVRSIGENIFYNCSYLKAVTIGKGITTLNNLFKLSSIKEFHIPSHITQINGKCFEAVPNIRVTIDKDHPVFYIKENFIIRKVDNAIICTFGELPKTIKIPDEIEQINSITLNRNWEKTNDGFGGEFYEDYSKLPNTVILPESFMNGIPNEILGIKLVCYKGAYLLGQDDGEISSSTEIWTEYDATDKYTSNKIFDKEILGQNCNSKNIILNSKWRHINGLSTLEIALIVISVLLFIVLIGLIIMFFGSLRKNKRNDSDSGFNQNQI</sequence>
<protein>
    <submittedName>
        <fullName evidence="3">Surface antigen BspA-like</fullName>
    </submittedName>
</protein>
<dbReference type="KEGG" id="tva:5464266"/>
<dbReference type="InParanoid" id="A2DLD3"/>
<dbReference type="InterPro" id="IPR026906">
    <property type="entry name" value="LRR_5"/>
</dbReference>
<dbReference type="Proteomes" id="UP000001542">
    <property type="component" value="Unassembled WGS sequence"/>
</dbReference>
<feature type="transmembrane region" description="Helical" evidence="2">
    <location>
        <begin position="1021"/>
        <end position="1042"/>
    </location>
</feature>
<dbReference type="InterPro" id="IPR053139">
    <property type="entry name" value="Surface_bspA-like"/>
</dbReference>
<keyword evidence="4" id="KW-1185">Reference proteome</keyword>
<keyword evidence="2" id="KW-0812">Transmembrane</keyword>
<accession>A2DLD3</accession>
<dbReference type="Pfam" id="PF13306">
    <property type="entry name" value="LRR_5"/>
    <property type="match status" value="5"/>
</dbReference>
<keyword evidence="2" id="KW-1133">Transmembrane helix</keyword>
<dbReference type="PANTHER" id="PTHR45661:SF3">
    <property type="entry name" value="IG-LIKE DOMAIN-CONTAINING PROTEIN"/>
    <property type="match status" value="1"/>
</dbReference>
<dbReference type="SMR" id="A2DLD3"/>
<keyword evidence="2" id="KW-0472">Membrane</keyword>
<dbReference type="VEuPathDB" id="TrichDB:TVAGG3_0014030"/>
<gene>
    <name evidence="3" type="ORF">TVAG_267840</name>
</gene>
<evidence type="ECO:0000313" key="3">
    <source>
        <dbReference type="EMBL" id="EAY18751.1"/>
    </source>
</evidence>
<evidence type="ECO:0000256" key="1">
    <source>
        <dbReference type="SAM" id="MobiDB-lite"/>
    </source>
</evidence>
<feature type="region of interest" description="Disordered" evidence="1">
    <location>
        <begin position="440"/>
        <end position="461"/>
    </location>
</feature>
<proteinExistence type="predicted"/>
<dbReference type="CDD" id="cd12087">
    <property type="entry name" value="TM_EGFR-like"/>
    <property type="match status" value="1"/>
</dbReference>
<name>A2DLD3_TRIV3</name>
<dbReference type="VEuPathDB" id="TrichDB:TVAG_267840"/>
<dbReference type="InterPro" id="IPR032675">
    <property type="entry name" value="LRR_dom_sf"/>
</dbReference>
<reference evidence="3" key="2">
    <citation type="journal article" date="2007" name="Science">
        <title>Draft genome sequence of the sexually transmitted pathogen Trichomonas vaginalis.</title>
        <authorList>
            <person name="Carlton J.M."/>
            <person name="Hirt R.P."/>
            <person name="Silva J.C."/>
            <person name="Delcher A.L."/>
            <person name="Schatz M."/>
            <person name="Zhao Q."/>
            <person name="Wortman J.R."/>
            <person name="Bidwell S.L."/>
            <person name="Alsmark U.C.M."/>
            <person name="Besteiro S."/>
            <person name="Sicheritz-Ponten T."/>
            <person name="Noel C.J."/>
            <person name="Dacks J.B."/>
            <person name="Foster P.G."/>
            <person name="Simillion C."/>
            <person name="Van de Peer Y."/>
            <person name="Miranda-Saavedra D."/>
            <person name="Barton G.J."/>
            <person name="Westrop G.D."/>
            <person name="Mueller S."/>
            <person name="Dessi D."/>
            <person name="Fiori P.L."/>
            <person name="Ren Q."/>
            <person name="Paulsen I."/>
            <person name="Zhang H."/>
            <person name="Bastida-Corcuera F.D."/>
            <person name="Simoes-Barbosa A."/>
            <person name="Brown M.T."/>
            <person name="Hayes R.D."/>
            <person name="Mukherjee M."/>
            <person name="Okumura C.Y."/>
            <person name="Schneider R."/>
            <person name="Smith A.J."/>
            <person name="Vanacova S."/>
            <person name="Villalvazo M."/>
            <person name="Haas B.J."/>
            <person name="Pertea M."/>
            <person name="Feldblyum T.V."/>
            <person name="Utterback T.R."/>
            <person name="Shu C.L."/>
            <person name="Osoegawa K."/>
            <person name="de Jong P.J."/>
            <person name="Hrdy I."/>
            <person name="Horvathova L."/>
            <person name="Zubacova Z."/>
            <person name="Dolezal P."/>
            <person name="Malik S.B."/>
            <person name="Logsdon J.M. Jr."/>
            <person name="Henze K."/>
            <person name="Gupta A."/>
            <person name="Wang C.C."/>
            <person name="Dunne R.L."/>
            <person name="Upcroft J.A."/>
            <person name="Upcroft P."/>
            <person name="White O."/>
            <person name="Salzberg S.L."/>
            <person name="Tang P."/>
            <person name="Chiu C.-H."/>
            <person name="Lee Y.-S."/>
            <person name="Embley T.M."/>
            <person name="Coombs G.H."/>
            <person name="Mottram J.C."/>
            <person name="Tachezy J."/>
            <person name="Fraser-Liggett C.M."/>
            <person name="Johnson P.J."/>
        </authorList>
    </citation>
    <scope>NUCLEOTIDE SEQUENCE [LARGE SCALE GENOMIC DNA]</scope>
    <source>
        <strain evidence="3">G3</strain>
    </source>
</reference>
<dbReference type="SUPFAM" id="SSF52058">
    <property type="entry name" value="L domain-like"/>
    <property type="match status" value="4"/>
</dbReference>
<dbReference type="Gene3D" id="3.80.10.10">
    <property type="entry name" value="Ribonuclease Inhibitor"/>
    <property type="match status" value="4"/>
</dbReference>